<accession>A0A931E177</accession>
<proteinExistence type="predicted"/>
<dbReference type="AlphaFoldDB" id="A0A931E177"/>
<dbReference type="Gene3D" id="3.40.50.720">
    <property type="entry name" value="NAD(P)-binding Rossmann-like Domain"/>
    <property type="match status" value="1"/>
</dbReference>
<gene>
    <name evidence="2" type="ORF">I5907_10900</name>
</gene>
<dbReference type="SUPFAM" id="SSF51735">
    <property type="entry name" value="NAD(P)-binding Rossmann-fold domains"/>
    <property type="match status" value="1"/>
</dbReference>
<name>A0A931E177_9BACT</name>
<dbReference type="RefSeq" id="WP_196990744.1">
    <property type="nucleotide sequence ID" value="NZ_JADWYR010000001.1"/>
</dbReference>
<dbReference type="PANTHER" id="PTHR43355:SF2">
    <property type="entry name" value="FLAVIN REDUCTASE (NADPH)"/>
    <property type="match status" value="1"/>
</dbReference>
<evidence type="ECO:0000313" key="2">
    <source>
        <dbReference type="EMBL" id="MBG9376747.1"/>
    </source>
</evidence>
<dbReference type="InterPro" id="IPR036291">
    <property type="entry name" value="NAD(P)-bd_dom_sf"/>
</dbReference>
<dbReference type="Pfam" id="PF13460">
    <property type="entry name" value="NAD_binding_10"/>
    <property type="match status" value="1"/>
</dbReference>
<protein>
    <submittedName>
        <fullName evidence="2">NAD(P)H-binding protein</fullName>
    </submittedName>
</protein>
<feature type="domain" description="NAD(P)-binding" evidence="1">
    <location>
        <begin position="7"/>
        <end position="198"/>
    </location>
</feature>
<comment type="caution">
    <text evidence="2">The sequence shown here is derived from an EMBL/GenBank/DDBJ whole genome shotgun (WGS) entry which is preliminary data.</text>
</comment>
<reference evidence="2" key="1">
    <citation type="submission" date="2020-11" db="EMBL/GenBank/DDBJ databases">
        <title>Bacterial whole genome sequence for Panacibacter sp. DH6.</title>
        <authorList>
            <person name="Le V."/>
            <person name="Ko S."/>
            <person name="Ahn C.-Y."/>
            <person name="Oh H.-M."/>
        </authorList>
    </citation>
    <scope>NUCLEOTIDE SEQUENCE</scope>
    <source>
        <strain evidence="2">DH6</strain>
    </source>
</reference>
<dbReference type="GO" id="GO:0016646">
    <property type="term" value="F:oxidoreductase activity, acting on the CH-NH group of donors, NAD or NADP as acceptor"/>
    <property type="evidence" value="ECO:0007669"/>
    <property type="project" value="TreeGrafter"/>
</dbReference>
<dbReference type="PANTHER" id="PTHR43355">
    <property type="entry name" value="FLAVIN REDUCTASE (NADPH)"/>
    <property type="match status" value="1"/>
</dbReference>
<sequence length="213" mass="23277">MIITVFGATGRVGKYIVNMGLAQGHTVRAFGRNVDGLIDKDMADENFEAIKGYVFDEADVLKAVHGADAVLSALGGARDGSDKTRSLGVKNIIEQMQKAAVKRLIVLGGMGSLAHDEYGLIMNKPDYPQVFLPVSKEHLQAYNYLHQSTLDWTFIGAPDIPDAPADNDYTVSADYPPATGINKIYAGNIADFMLKEMKENRYLHQRVGISNLN</sequence>
<dbReference type="InterPro" id="IPR051606">
    <property type="entry name" value="Polyketide_Oxido-like"/>
</dbReference>
<evidence type="ECO:0000259" key="1">
    <source>
        <dbReference type="Pfam" id="PF13460"/>
    </source>
</evidence>
<evidence type="ECO:0000313" key="3">
    <source>
        <dbReference type="Proteomes" id="UP000628448"/>
    </source>
</evidence>
<dbReference type="Proteomes" id="UP000628448">
    <property type="component" value="Unassembled WGS sequence"/>
</dbReference>
<dbReference type="InterPro" id="IPR016040">
    <property type="entry name" value="NAD(P)-bd_dom"/>
</dbReference>
<dbReference type="EMBL" id="JADWYR010000001">
    <property type="protein sequence ID" value="MBG9376747.1"/>
    <property type="molecule type" value="Genomic_DNA"/>
</dbReference>
<organism evidence="2 3">
    <name type="scientific">Panacibacter microcysteis</name>
    <dbReference type="NCBI Taxonomy" id="2793269"/>
    <lineage>
        <taxon>Bacteria</taxon>
        <taxon>Pseudomonadati</taxon>
        <taxon>Bacteroidota</taxon>
        <taxon>Chitinophagia</taxon>
        <taxon>Chitinophagales</taxon>
        <taxon>Chitinophagaceae</taxon>
        <taxon>Panacibacter</taxon>
    </lineage>
</organism>
<keyword evidence="3" id="KW-1185">Reference proteome</keyword>